<keyword evidence="6 9" id="KW-0812">Transmembrane</keyword>
<comment type="caution">
    <text evidence="9">Lacks conserved residue(s) required for the propagation of feature annotation.</text>
</comment>
<evidence type="ECO:0000256" key="4">
    <source>
        <dbReference type="ARBA" id="ARBA00022448"/>
    </source>
</evidence>
<accession>A0A3P7P3H2</accession>
<evidence type="ECO:0000256" key="2">
    <source>
        <dbReference type="ARBA" id="ARBA00004651"/>
    </source>
</evidence>
<dbReference type="EMBL" id="UYRU01054128">
    <property type="protein sequence ID" value="VDN12536.1"/>
    <property type="molecule type" value="Genomic_DNA"/>
</dbReference>
<evidence type="ECO:0000256" key="1">
    <source>
        <dbReference type="ARBA" id="ARBA00000215"/>
    </source>
</evidence>
<comment type="similarity">
    <text evidence="3 9">Belongs to the riboflavin transporter family.</text>
</comment>
<dbReference type="Proteomes" id="UP000281553">
    <property type="component" value="Unassembled WGS sequence"/>
</dbReference>
<dbReference type="GO" id="GO:0032217">
    <property type="term" value="F:riboflavin transmembrane transporter activity"/>
    <property type="evidence" value="ECO:0007669"/>
    <property type="project" value="UniProtKB-UniRule"/>
</dbReference>
<keyword evidence="5 9" id="KW-1003">Cell membrane</keyword>
<comment type="function">
    <text evidence="9">Plasma membrane transporter mediating the uptake by cells of the water soluble vitamin B2/riboflavin that plays a key role in biochemical oxidation-reduction reactions of the carbohydrate, lipid, and amino acid metabolism.</text>
</comment>
<sequence>MTYHLAVTLSGLAAPIAALLTTIVYDYEQFGLCARALFARCLPSRRDEPSIPGSSLASTSAEALDKEDDVSQGSPEPQNTTFICRCLILIAVVSSVPTAYILYLAASSPSPPHLGGFGPALAIIAWILTTAGFTVQKTWITLFLVKFGNQRILRTLGIATQTGSVIGALISFLLTAQFNLLISKTPCSQ</sequence>
<dbReference type="InterPro" id="IPR009357">
    <property type="entry name" value="Riboflavin_transptr"/>
</dbReference>
<reference evidence="10 11" key="1">
    <citation type="submission" date="2018-11" db="EMBL/GenBank/DDBJ databases">
        <authorList>
            <consortium name="Pathogen Informatics"/>
        </authorList>
    </citation>
    <scope>NUCLEOTIDE SEQUENCE [LARGE SCALE GENOMIC DNA]</scope>
</reference>
<dbReference type="Pfam" id="PF06237">
    <property type="entry name" value="SLC52_ribofla_tr"/>
    <property type="match status" value="1"/>
</dbReference>
<evidence type="ECO:0000256" key="5">
    <source>
        <dbReference type="ARBA" id="ARBA00022475"/>
    </source>
</evidence>
<keyword evidence="8 9" id="KW-0472">Membrane</keyword>
<dbReference type="GO" id="GO:0005886">
    <property type="term" value="C:plasma membrane"/>
    <property type="evidence" value="ECO:0007669"/>
    <property type="project" value="UniProtKB-SubCell"/>
</dbReference>
<evidence type="ECO:0000256" key="8">
    <source>
        <dbReference type="ARBA" id="ARBA00023136"/>
    </source>
</evidence>
<evidence type="ECO:0000256" key="7">
    <source>
        <dbReference type="ARBA" id="ARBA00022989"/>
    </source>
</evidence>
<feature type="transmembrane region" description="Helical" evidence="9">
    <location>
        <begin position="82"/>
        <end position="105"/>
    </location>
</feature>
<organism evidence="10 11">
    <name type="scientific">Dibothriocephalus latus</name>
    <name type="common">Fish tapeworm</name>
    <name type="synonym">Diphyllobothrium latum</name>
    <dbReference type="NCBI Taxonomy" id="60516"/>
    <lineage>
        <taxon>Eukaryota</taxon>
        <taxon>Metazoa</taxon>
        <taxon>Spiralia</taxon>
        <taxon>Lophotrochozoa</taxon>
        <taxon>Platyhelminthes</taxon>
        <taxon>Cestoda</taxon>
        <taxon>Eucestoda</taxon>
        <taxon>Diphyllobothriidea</taxon>
        <taxon>Diphyllobothriidae</taxon>
        <taxon>Dibothriocephalus</taxon>
    </lineage>
</organism>
<evidence type="ECO:0000313" key="11">
    <source>
        <dbReference type="Proteomes" id="UP000281553"/>
    </source>
</evidence>
<feature type="transmembrane region" description="Helical" evidence="9">
    <location>
        <begin position="6"/>
        <end position="25"/>
    </location>
</feature>
<dbReference type="PANTHER" id="PTHR12929">
    <property type="entry name" value="SOLUTE CARRIER FAMILY 52"/>
    <property type="match status" value="1"/>
</dbReference>
<comment type="subcellular location">
    <subcellularLocation>
        <location evidence="2 9">Cell membrane</location>
        <topology evidence="2 9">Multi-pass membrane protein</topology>
    </subcellularLocation>
</comment>
<comment type="catalytic activity">
    <reaction evidence="1 9">
        <text>riboflavin(in) = riboflavin(out)</text>
        <dbReference type="Rhea" id="RHEA:35015"/>
        <dbReference type="ChEBI" id="CHEBI:57986"/>
    </reaction>
</comment>
<evidence type="ECO:0000256" key="9">
    <source>
        <dbReference type="RuleBase" id="RU368035"/>
    </source>
</evidence>
<dbReference type="AlphaFoldDB" id="A0A3P7P3H2"/>
<keyword evidence="4 9" id="KW-0813">Transport</keyword>
<gene>
    <name evidence="10" type="ORF">DILT_LOCUS8367</name>
</gene>
<keyword evidence="7 9" id="KW-1133">Transmembrane helix</keyword>
<keyword evidence="11" id="KW-1185">Reference proteome</keyword>
<feature type="transmembrane region" description="Helical" evidence="9">
    <location>
        <begin position="156"/>
        <end position="176"/>
    </location>
</feature>
<protein>
    <recommendedName>
        <fullName evidence="9">Riboflavin transporter</fullName>
    </recommendedName>
</protein>
<feature type="transmembrane region" description="Helical" evidence="9">
    <location>
        <begin position="117"/>
        <end position="135"/>
    </location>
</feature>
<name>A0A3P7P3H2_DIBLA</name>
<evidence type="ECO:0000313" key="10">
    <source>
        <dbReference type="EMBL" id="VDN12536.1"/>
    </source>
</evidence>
<proteinExistence type="inferred from homology"/>
<evidence type="ECO:0000256" key="6">
    <source>
        <dbReference type="ARBA" id="ARBA00022692"/>
    </source>
</evidence>
<dbReference type="OrthoDB" id="9995836at2759"/>
<evidence type="ECO:0000256" key="3">
    <source>
        <dbReference type="ARBA" id="ARBA00006366"/>
    </source>
</evidence>